<dbReference type="Proteomes" id="UP000636479">
    <property type="component" value="Unassembled WGS sequence"/>
</dbReference>
<name>A0A8H6RVA9_9AGAR</name>
<dbReference type="RefSeq" id="XP_037215883.1">
    <property type="nucleotide sequence ID" value="XM_037368051.1"/>
</dbReference>
<comment type="caution">
    <text evidence="2">The sequence shown here is derived from an EMBL/GenBank/DDBJ whole genome shotgun (WGS) entry which is preliminary data.</text>
</comment>
<proteinExistence type="predicted"/>
<keyword evidence="4" id="KW-1185">Reference proteome</keyword>
<gene>
    <name evidence="3" type="ORF">MIND_01152200</name>
    <name evidence="2" type="ORF">MIND_01430700</name>
</gene>
<dbReference type="EMBL" id="JACAZF010000010">
    <property type="protein sequence ID" value="KAF7293720.1"/>
    <property type="molecule type" value="Genomic_DNA"/>
</dbReference>
<dbReference type="AlphaFoldDB" id="A0A8H6RVA9"/>
<evidence type="ECO:0000313" key="4">
    <source>
        <dbReference type="Proteomes" id="UP000636479"/>
    </source>
</evidence>
<organism evidence="2 4">
    <name type="scientific">Mycena indigotica</name>
    <dbReference type="NCBI Taxonomy" id="2126181"/>
    <lineage>
        <taxon>Eukaryota</taxon>
        <taxon>Fungi</taxon>
        <taxon>Dikarya</taxon>
        <taxon>Basidiomycota</taxon>
        <taxon>Agaricomycotina</taxon>
        <taxon>Agaricomycetes</taxon>
        <taxon>Agaricomycetidae</taxon>
        <taxon>Agaricales</taxon>
        <taxon>Marasmiineae</taxon>
        <taxon>Mycenaceae</taxon>
        <taxon>Mycena</taxon>
    </lineage>
</organism>
<protein>
    <submittedName>
        <fullName evidence="2">Uncharacterized protein</fullName>
    </submittedName>
</protein>
<evidence type="ECO:0000256" key="1">
    <source>
        <dbReference type="SAM" id="MobiDB-lite"/>
    </source>
</evidence>
<accession>A0A8H6RVA9</accession>
<feature type="region of interest" description="Disordered" evidence="1">
    <location>
        <begin position="1"/>
        <end position="49"/>
    </location>
</feature>
<dbReference type="EMBL" id="JACAZF010000022">
    <property type="protein sequence ID" value="KAF7288485.1"/>
    <property type="molecule type" value="Genomic_DNA"/>
</dbReference>
<evidence type="ECO:0000313" key="2">
    <source>
        <dbReference type="EMBL" id="KAF7288485.1"/>
    </source>
</evidence>
<dbReference type="GeneID" id="59350567"/>
<sequence>MEALLASGPGTQNSMQRRKPRSSSLQPPPVLSPLAMDGCLPPHTQPQTSHQLVELPSRSESMVKGCWYPCDGTWEALWCSGHKSLSGFSDCFGTSRPSDARDFGSWQNVRIWEHCRKDRRGGAEETVYIEVASGFTTIYNHIDYRLVLRYSIFHRYSASNLATRNSASLFCLHCKPF</sequence>
<reference evidence="2" key="1">
    <citation type="submission" date="2020-05" db="EMBL/GenBank/DDBJ databases">
        <title>Mycena genomes resolve the evolution of fungal bioluminescence.</title>
        <authorList>
            <person name="Tsai I.J."/>
        </authorList>
    </citation>
    <scope>NUCLEOTIDE SEQUENCE</scope>
    <source>
        <strain evidence="2">171206Taipei</strain>
    </source>
</reference>
<evidence type="ECO:0000313" key="3">
    <source>
        <dbReference type="EMBL" id="KAF7293720.1"/>
    </source>
</evidence>